<comment type="similarity">
    <text evidence="1">Belongs to the ZIP transporter (TC 2.A.5) family. KE4/Catsup subfamily.</text>
</comment>
<dbReference type="Proteomes" id="UP000299102">
    <property type="component" value="Unassembled WGS sequence"/>
</dbReference>
<accession>A0A4C1Z5C0</accession>
<dbReference type="PANTHER" id="PTHR16950:SF16">
    <property type="entry name" value="ZINC TRANSPORTER ZIP13"/>
    <property type="match status" value="1"/>
</dbReference>
<evidence type="ECO:0000313" key="2">
    <source>
        <dbReference type="EMBL" id="GBP84021.1"/>
    </source>
</evidence>
<sequence length="101" mass="10960">MNTYETYEFSYTISTILPSSLYSKTETIAGAATLKILLSFAVGGLLGDVFLHLLPEAWHHDLSNTKVSGGGYGPDVAAGDGTGVPRTERRLWNNNNAIWID</sequence>
<organism evidence="2 3">
    <name type="scientific">Eumeta variegata</name>
    <name type="common">Bagworm moth</name>
    <name type="synonym">Eumeta japonica</name>
    <dbReference type="NCBI Taxonomy" id="151549"/>
    <lineage>
        <taxon>Eukaryota</taxon>
        <taxon>Metazoa</taxon>
        <taxon>Ecdysozoa</taxon>
        <taxon>Arthropoda</taxon>
        <taxon>Hexapoda</taxon>
        <taxon>Insecta</taxon>
        <taxon>Pterygota</taxon>
        <taxon>Neoptera</taxon>
        <taxon>Endopterygota</taxon>
        <taxon>Lepidoptera</taxon>
        <taxon>Glossata</taxon>
        <taxon>Ditrysia</taxon>
        <taxon>Tineoidea</taxon>
        <taxon>Psychidae</taxon>
        <taxon>Oiketicinae</taxon>
        <taxon>Eumeta</taxon>
    </lineage>
</organism>
<reference evidence="2 3" key="1">
    <citation type="journal article" date="2019" name="Commun. Biol.">
        <title>The bagworm genome reveals a unique fibroin gene that provides high tensile strength.</title>
        <authorList>
            <person name="Kono N."/>
            <person name="Nakamura H."/>
            <person name="Ohtoshi R."/>
            <person name="Tomita M."/>
            <person name="Numata K."/>
            <person name="Arakawa K."/>
        </authorList>
    </citation>
    <scope>NUCLEOTIDE SEQUENCE [LARGE SCALE GENOMIC DNA]</scope>
</reference>
<dbReference type="EMBL" id="BGZK01001655">
    <property type="protein sequence ID" value="GBP84021.1"/>
    <property type="molecule type" value="Genomic_DNA"/>
</dbReference>
<dbReference type="PANTHER" id="PTHR16950">
    <property type="entry name" value="ZINC TRANSPORTER SLC39A7 HISTIDINE-RICH MEMBRANE PROTEIN KE4"/>
    <property type="match status" value="1"/>
</dbReference>
<dbReference type="GO" id="GO:0006882">
    <property type="term" value="P:intracellular zinc ion homeostasis"/>
    <property type="evidence" value="ECO:0007669"/>
    <property type="project" value="TreeGrafter"/>
</dbReference>
<gene>
    <name evidence="2" type="primary">SLC39A13</name>
    <name evidence="2" type="ORF">EVAR_56869_1</name>
</gene>
<keyword evidence="3" id="KW-1185">Reference proteome</keyword>
<evidence type="ECO:0000313" key="3">
    <source>
        <dbReference type="Proteomes" id="UP000299102"/>
    </source>
</evidence>
<proteinExistence type="inferred from homology"/>
<dbReference type="GO" id="GO:0005385">
    <property type="term" value="F:zinc ion transmembrane transporter activity"/>
    <property type="evidence" value="ECO:0007669"/>
    <property type="project" value="TreeGrafter"/>
</dbReference>
<evidence type="ECO:0000256" key="1">
    <source>
        <dbReference type="ARBA" id="ARBA00038485"/>
    </source>
</evidence>
<dbReference type="AlphaFoldDB" id="A0A4C1Z5C0"/>
<protein>
    <submittedName>
        <fullName evidence="2">Zinc transporter ZIP13</fullName>
    </submittedName>
</protein>
<name>A0A4C1Z5C0_EUMVA</name>
<comment type="caution">
    <text evidence="2">The sequence shown here is derived from an EMBL/GenBank/DDBJ whole genome shotgun (WGS) entry which is preliminary data.</text>
</comment>
<dbReference type="STRING" id="151549.A0A4C1Z5C0"/>
<dbReference type="OrthoDB" id="200954at2759"/>